<feature type="domain" description="C-type lectin" evidence="1">
    <location>
        <begin position="27"/>
        <end position="148"/>
    </location>
</feature>
<dbReference type="Proteomes" id="UP000001038">
    <property type="component" value="Chromosome 18"/>
</dbReference>
<dbReference type="SUPFAM" id="SSF56436">
    <property type="entry name" value="C-type lectin-like"/>
    <property type="match status" value="1"/>
</dbReference>
<sequence>MMEKILLLVLVFSEVFILSSCLLIRQYHIVNQPLNWTEAQTYCRQKYTDLATIENSKEMDQLMNTISSFGYSYEFWIGLYNEISWRWSDGFNGSFTGNSNNYYYWTTQDSSHSRGDQICLAAYWNNQNYQYQYWSDSSCSSLLHFVCNNGKTFTKTYGRFILLERKNDQVHHSGQHVCDVSKN</sequence>
<dbReference type="Pfam" id="PF00059">
    <property type="entry name" value="Lectin_C"/>
    <property type="match status" value="1"/>
</dbReference>
<dbReference type="InterPro" id="IPR001304">
    <property type="entry name" value="C-type_lectin-like"/>
</dbReference>
<evidence type="ECO:0000259" key="1">
    <source>
        <dbReference type="PROSITE" id="PS50041"/>
    </source>
</evidence>
<dbReference type="InterPro" id="IPR016187">
    <property type="entry name" value="CTDL_fold"/>
</dbReference>
<evidence type="ECO:0000313" key="2">
    <source>
        <dbReference type="Ensembl" id="ENSORLP00000029679.1"/>
    </source>
</evidence>
<accession>A0A3B3HCN2</accession>
<dbReference type="InParanoid" id="A0A3B3HCN2"/>
<proteinExistence type="predicted"/>
<protein>
    <recommendedName>
        <fullName evidence="1">C-type lectin domain-containing protein</fullName>
    </recommendedName>
</protein>
<dbReference type="PANTHER" id="PTHR45784:SF3">
    <property type="entry name" value="C-TYPE LECTIN DOMAIN FAMILY 4 MEMBER K-LIKE-RELATED"/>
    <property type="match status" value="1"/>
</dbReference>
<dbReference type="PROSITE" id="PS50041">
    <property type="entry name" value="C_TYPE_LECTIN_2"/>
    <property type="match status" value="1"/>
</dbReference>
<dbReference type="Bgee" id="ENSORLG00000026880">
    <property type="expression patterns" value="Expressed in liver and 4 other cell types or tissues"/>
</dbReference>
<dbReference type="InterPro" id="IPR016186">
    <property type="entry name" value="C-type_lectin-like/link_sf"/>
</dbReference>
<reference evidence="2" key="3">
    <citation type="submission" date="2025-09" db="UniProtKB">
        <authorList>
            <consortium name="Ensembl"/>
        </authorList>
    </citation>
    <scope>IDENTIFICATION</scope>
    <source>
        <strain evidence="2">Hd-rR</strain>
    </source>
</reference>
<keyword evidence="3" id="KW-1185">Reference proteome</keyword>
<organism evidence="2 3">
    <name type="scientific">Oryzias latipes</name>
    <name type="common">Japanese rice fish</name>
    <name type="synonym">Japanese killifish</name>
    <dbReference type="NCBI Taxonomy" id="8090"/>
    <lineage>
        <taxon>Eukaryota</taxon>
        <taxon>Metazoa</taxon>
        <taxon>Chordata</taxon>
        <taxon>Craniata</taxon>
        <taxon>Vertebrata</taxon>
        <taxon>Euteleostomi</taxon>
        <taxon>Actinopterygii</taxon>
        <taxon>Neopterygii</taxon>
        <taxon>Teleostei</taxon>
        <taxon>Neoteleostei</taxon>
        <taxon>Acanthomorphata</taxon>
        <taxon>Ovalentaria</taxon>
        <taxon>Atherinomorphae</taxon>
        <taxon>Beloniformes</taxon>
        <taxon>Adrianichthyidae</taxon>
        <taxon>Oryziinae</taxon>
        <taxon>Oryzias</taxon>
    </lineage>
</organism>
<reference evidence="2 3" key="1">
    <citation type="journal article" date="2007" name="Nature">
        <title>The medaka draft genome and insights into vertebrate genome evolution.</title>
        <authorList>
            <person name="Kasahara M."/>
            <person name="Naruse K."/>
            <person name="Sasaki S."/>
            <person name="Nakatani Y."/>
            <person name="Qu W."/>
            <person name="Ahsan B."/>
            <person name="Yamada T."/>
            <person name="Nagayasu Y."/>
            <person name="Doi K."/>
            <person name="Kasai Y."/>
            <person name="Jindo T."/>
            <person name="Kobayashi D."/>
            <person name="Shimada A."/>
            <person name="Toyoda A."/>
            <person name="Kuroki Y."/>
            <person name="Fujiyama A."/>
            <person name="Sasaki T."/>
            <person name="Shimizu A."/>
            <person name="Asakawa S."/>
            <person name="Shimizu N."/>
            <person name="Hashimoto S."/>
            <person name="Yang J."/>
            <person name="Lee Y."/>
            <person name="Matsushima K."/>
            <person name="Sugano S."/>
            <person name="Sakaizumi M."/>
            <person name="Narita T."/>
            <person name="Ohishi K."/>
            <person name="Haga S."/>
            <person name="Ohta F."/>
            <person name="Nomoto H."/>
            <person name="Nogata K."/>
            <person name="Morishita T."/>
            <person name="Endo T."/>
            <person name="Shin-I T."/>
            <person name="Takeda H."/>
            <person name="Morishita S."/>
            <person name="Kohara Y."/>
        </authorList>
    </citation>
    <scope>NUCLEOTIDE SEQUENCE [LARGE SCALE GENOMIC DNA]</scope>
    <source>
        <strain evidence="2 3">Hd-rR</strain>
    </source>
</reference>
<dbReference type="Gene3D" id="3.10.100.10">
    <property type="entry name" value="Mannose-Binding Protein A, subunit A"/>
    <property type="match status" value="1"/>
</dbReference>
<dbReference type="AlphaFoldDB" id="A0A3B3HCN2"/>
<dbReference type="Ensembl" id="ENSORLT00000034858.1">
    <property type="protein sequence ID" value="ENSORLP00000029679.1"/>
    <property type="gene ID" value="ENSORLG00000026880.1"/>
</dbReference>
<name>A0A3B3HCN2_ORYLA</name>
<reference evidence="2" key="2">
    <citation type="submission" date="2025-08" db="UniProtKB">
        <authorList>
            <consortium name="Ensembl"/>
        </authorList>
    </citation>
    <scope>IDENTIFICATION</scope>
    <source>
        <strain evidence="2">Hd-rR</strain>
    </source>
</reference>
<evidence type="ECO:0000313" key="3">
    <source>
        <dbReference type="Proteomes" id="UP000001038"/>
    </source>
</evidence>
<dbReference type="PANTHER" id="PTHR45784">
    <property type="entry name" value="C-TYPE LECTIN DOMAIN FAMILY 20 MEMBER A-RELATED"/>
    <property type="match status" value="1"/>
</dbReference>
<dbReference type="SMART" id="SM00034">
    <property type="entry name" value="CLECT"/>
    <property type="match status" value="1"/>
</dbReference>
<dbReference type="GeneTree" id="ENSGT00940000175203"/>